<dbReference type="RefSeq" id="WP_301662795.1">
    <property type="nucleotide sequence ID" value="NZ_VCYH01000001.1"/>
</dbReference>
<proteinExistence type="predicted"/>
<dbReference type="Pfam" id="PF18920">
    <property type="entry name" value="DUF5671"/>
    <property type="match status" value="1"/>
</dbReference>
<dbReference type="InterPro" id="IPR043728">
    <property type="entry name" value="DUF5671"/>
</dbReference>
<reference evidence="3" key="1">
    <citation type="submission" date="2019-05" db="EMBL/GenBank/DDBJ databases">
        <title>Methanoculleus sp. FWC-SCC1, a methanogenic archaeon isolated from deep marine cold seep.</title>
        <authorList>
            <person name="Chen Y.-W."/>
            <person name="Chen S.-C."/>
            <person name="Teng N.-H."/>
            <person name="Lai M.-C."/>
        </authorList>
    </citation>
    <scope>NUCLEOTIDE SEQUENCE</scope>
    <source>
        <strain evidence="3">FWC-SCC1</strain>
    </source>
</reference>
<organism evidence="3 4">
    <name type="scientific">Methanoculleus frigidifontis</name>
    <dbReference type="NCBI Taxonomy" id="2584085"/>
    <lineage>
        <taxon>Archaea</taxon>
        <taxon>Methanobacteriati</taxon>
        <taxon>Methanobacteriota</taxon>
        <taxon>Stenosarchaea group</taxon>
        <taxon>Methanomicrobia</taxon>
        <taxon>Methanomicrobiales</taxon>
        <taxon>Methanomicrobiaceae</taxon>
        <taxon>Methanoculleus</taxon>
    </lineage>
</organism>
<evidence type="ECO:0000313" key="3">
    <source>
        <dbReference type="EMBL" id="MDN7023742.1"/>
    </source>
</evidence>
<gene>
    <name evidence="3" type="ORF">FGU65_02330</name>
</gene>
<sequence>MVFDGPTARRVYLIAASAISLIVVLFGAANLIAILIEVFAYPPPQPYPVPQYYPGLPGSAAQVAVGLVVWGYHWAKLQAER</sequence>
<evidence type="ECO:0000313" key="4">
    <source>
        <dbReference type="Proteomes" id="UP001168338"/>
    </source>
</evidence>
<evidence type="ECO:0000256" key="1">
    <source>
        <dbReference type="SAM" id="Phobius"/>
    </source>
</evidence>
<comment type="caution">
    <text evidence="3">The sequence shown here is derived from an EMBL/GenBank/DDBJ whole genome shotgun (WGS) entry which is preliminary data.</text>
</comment>
<name>A0ABT8M731_9EURY</name>
<dbReference type="Proteomes" id="UP001168338">
    <property type="component" value="Unassembled WGS sequence"/>
</dbReference>
<protein>
    <recommendedName>
        <fullName evidence="2">DUF5671 domain-containing protein</fullName>
    </recommendedName>
</protein>
<feature type="domain" description="DUF5671" evidence="2">
    <location>
        <begin position="10"/>
        <end position="79"/>
    </location>
</feature>
<accession>A0ABT8M731</accession>
<keyword evidence="1" id="KW-0812">Transmembrane</keyword>
<evidence type="ECO:0000259" key="2">
    <source>
        <dbReference type="Pfam" id="PF18920"/>
    </source>
</evidence>
<keyword evidence="1" id="KW-1133">Transmembrane helix</keyword>
<feature type="transmembrane region" description="Helical" evidence="1">
    <location>
        <begin position="12"/>
        <end position="36"/>
    </location>
</feature>
<keyword evidence="4" id="KW-1185">Reference proteome</keyword>
<keyword evidence="1" id="KW-0472">Membrane</keyword>
<feature type="transmembrane region" description="Helical" evidence="1">
    <location>
        <begin position="56"/>
        <end position="75"/>
    </location>
</feature>
<dbReference type="EMBL" id="VCYH01000001">
    <property type="protein sequence ID" value="MDN7023742.1"/>
    <property type="molecule type" value="Genomic_DNA"/>
</dbReference>